<proteinExistence type="predicted"/>
<name>A0A0B7F5G0_THACB</name>
<reference evidence="1 2" key="1">
    <citation type="submission" date="2014-11" db="EMBL/GenBank/DDBJ databases">
        <authorList>
            <person name="Wibberg Daniel"/>
        </authorList>
    </citation>
    <scope>NUCLEOTIDE SEQUENCE [LARGE SCALE GENOMIC DNA]</scope>
    <source>
        <strain evidence="1">Rhizoctonia solani AG1-IB 7/3/14</strain>
    </source>
</reference>
<dbReference type="Proteomes" id="UP000059188">
    <property type="component" value="Unassembled WGS sequence"/>
</dbReference>
<gene>
    <name evidence="1" type="ORF">RSOLAG1IB_06278</name>
</gene>
<dbReference type="EMBL" id="LN679111">
    <property type="protein sequence ID" value="CEL53311.1"/>
    <property type="molecule type" value="Genomic_DNA"/>
</dbReference>
<protein>
    <submittedName>
        <fullName evidence="1">Uncharacterized protein</fullName>
    </submittedName>
</protein>
<evidence type="ECO:0000313" key="2">
    <source>
        <dbReference type="Proteomes" id="UP000059188"/>
    </source>
</evidence>
<evidence type="ECO:0000313" key="1">
    <source>
        <dbReference type="EMBL" id="CEL53311.1"/>
    </source>
</evidence>
<sequence length="72" mass="7962">MMLFGVPAAGPLSLGKARIRSPRSRQSGARFHHAYSTLPEMNLVCNDHLAELTLVNCRLTLNPCLQQLRTST</sequence>
<organism evidence="1 2">
    <name type="scientific">Thanatephorus cucumeris (strain AG1-IB / isolate 7/3/14)</name>
    <name type="common">Lettuce bottom rot fungus</name>
    <name type="synonym">Rhizoctonia solani</name>
    <dbReference type="NCBI Taxonomy" id="1108050"/>
    <lineage>
        <taxon>Eukaryota</taxon>
        <taxon>Fungi</taxon>
        <taxon>Dikarya</taxon>
        <taxon>Basidiomycota</taxon>
        <taxon>Agaricomycotina</taxon>
        <taxon>Agaricomycetes</taxon>
        <taxon>Cantharellales</taxon>
        <taxon>Ceratobasidiaceae</taxon>
        <taxon>Rhizoctonia</taxon>
        <taxon>Rhizoctonia solani AG-1</taxon>
    </lineage>
</organism>
<dbReference type="AlphaFoldDB" id="A0A0B7F5G0"/>
<accession>A0A0B7F5G0</accession>
<keyword evidence="2" id="KW-1185">Reference proteome</keyword>